<dbReference type="GO" id="GO:0005829">
    <property type="term" value="C:cytosol"/>
    <property type="evidence" value="ECO:0007669"/>
    <property type="project" value="TreeGrafter"/>
</dbReference>
<dbReference type="CDD" id="cd00383">
    <property type="entry name" value="trans_reg_C"/>
    <property type="match status" value="1"/>
</dbReference>
<evidence type="ECO:0000313" key="10">
    <source>
        <dbReference type="EMBL" id="MBK8573633.1"/>
    </source>
</evidence>
<dbReference type="GO" id="GO:0000976">
    <property type="term" value="F:transcription cis-regulatory region binding"/>
    <property type="evidence" value="ECO:0007669"/>
    <property type="project" value="TreeGrafter"/>
</dbReference>
<keyword evidence="4 7" id="KW-0238">DNA-binding</keyword>
<dbReference type="Gene3D" id="1.10.10.10">
    <property type="entry name" value="Winged helix-like DNA-binding domain superfamily/Winged helix DNA-binding domain"/>
    <property type="match status" value="1"/>
</dbReference>
<dbReference type="PANTHER" id="PTHR48111:SF22">
    <property type="entry name" value="REGULATOR OF RPOS"/>
    <property type="match status" value="1"/>
</dbReference>
<dbReference type="InterPro" id="IPR001789">
    <property type="entry name" value="Sig_transdc_resp-reg_receiver"/>
</dbReference>
<keyword evidence="5" id="KW-0804">Transcription</keyword>
<dbReference type="InterPro" id="IPR001867">
    <property type="entry name" value="OmpR/PhoB-type_DNA-bd"/>
</dbReference>
<name>A0A936K6D3_9BACT</name>
<dbReference type="InterPro" id="IPR011006">
    <property type="entry name" value="CheY-like_superfamily"/>
</dbReference>
<dbReference type="Gene3D" id="3.40.50.2300">
    <property type="match status" value="1"/>
</dbReference>
<evidence type="ECO:0000256" key="4">
    <source>
        <dbReference type="ARBA" id="ARBA00023125"/>
    </source>
</evidence>
<protein>
    <submittedName>
        <fullName evidence="10">Response regulator transcription factor</fullName>
    </submittedName>
</protein>
<dbReference type="SUPFAM" id="SSF52172">
    <property type="entry name" value="CheY-like"/>
    <property type="match status" value="1"/>
</dbReference>
<gene>
    <name evidence="10" type="ORF">IPN91_13625</name>
</gene>
<evidence type="ECO:0000256" key="1">
    <source>
        <dbReference type="ARBA" id="ARBA00022553"/>
    </source>
</evidence>
<dbReference type="SMART" id="SM00448">
    <property type="entry name" value="REC"/>
    <property type="match status" value="1"/>
</dbReference>
<dbReference type="EMBL" id="JADKCH010000024">
    <property type="protein sequence ID" value="MBK8573633.1"/>
    <property type="molecule type" value="Genomic_DNA"/>
</dbReference>
<dbReference type="AlphaFoldDB" id="A0A936K6D3"/>
<feature type="domain" description="Response regulatory" evidence="8">
    <location>
        <begin position="2"/>
        <end position="114"/>
    </location>
</feature>
<evidence type="ECO:0000256" key="2">
    <source>
        <dbReference type="ARBA" id="ARBA00023012"/>
    </source>
</evidence>
<dbReference type="GO" id="GO:0032993">
    <property type="term" value="C:protein-DNA complex"/>
    <property type="evidence" value="ECO:0007669"/>
    <property type="project" value="TreeGrafter"/>
</dbReference>
<dbReference type="PANTHER" id="PTHR48111">
    <property type="entry name" value="REGULATOR OF RPOS"/>
    <property type="match status" value="1"/>
</dbReference>
<evidence type="ECO:0000313" key="11">
    <source>
        <dbReference type="Proteomes" id="UP000709959"/>
    </source>
</evidence>
<dbReference type="GO" id="GO:0006355">
    <property type="term" value="P:regulation of DNA-templated transcription"/>
    <property type="evidence" value="ECO:0007669"/>
    <property type="project" value="InterPro"/>
</dbReference>
<accession>A0A936K6D3</accession>
<evidence type="ECO:0000259" key="8">
    <source>
        <dbReference type="PROSITE" id="PS50110"/>
    </source>
</evidence>
<comment type="caution">
    <text evidence="6">Lacks conserved residue(s) required for the propagation of feature annotation.</text>
</comment>
<organism evidence="10 11">
    <name type="scientific">Candidatus Geothrix odensensis</name>
    <dbReference type="NCBI Taxonomy" id="2954440"/>
    <lineage>
        <taxon>Bacteria</taxon>
        <taxon>Pseudomonadati</taxon>
        <taxon>Acidobacteriota</taxon>
        <taxon>Holophagae</taxon>
        <taxon>Holophagales</taxon>
        <taxon>Holophagaceae</taxon>
        <taxon>Geothrix</taxon>
    </lineage>
</organism>
<dbReference type="InterPro" id="IPR039420">
    <property type="entry name" value="WalR-like"/>
</dbReference>
<evidence type="ECO:0000259" key="9">
    <source>
        <dbReference type="PROSITE" id="PS51755"/>
    </source>
</evidence>
<feature type="domain" description="OmpR/PhoB-type" evidence="9">
    <location>
        <begin position="121"/>
        <end position="225"/>
    </location>
</feature>
<keyword evidence="3" id="KW-0805">Transcription regulation</keyword>
<sequence>MVVLIAEPDEAEARRMLEGLTSEGFLCEWARTGPEALARASACEALVAEIALPGVSGMDLVGRLRDSGITTPLIFVTALCTPEHRVRGLEAGADDYLCKPFTLPELAARLRALIRRSRMPSRVRRVGVADLVWEPDLRRVHRGEQRLDLTPKEYTLLALLLERPGQVVSREEMALALWGGEKHRPDLRSPNALDAQIRRLRAKVDDPFDRPLLHTQRGRGLVIEIR</sequence>
<dbReference type="InterPro" id="IPR036388">
    <property type="entry name" value="WH-like_DNA-bd_sf"/>
</dbReference>
<dbReference type="Pfam" id="PF00486">
    <property type="entry name" value="Trans_reg_C"/>
    <property type="match status" value="1"/>
</dbReference>
<dbReference type="PROSITE" id="PS51755">
    <property type="entry name" value="OMPR_PHOB"/>
    <property type="match status" value="1"/>
</dbReference>
<dbReference type="SMART" id="SM00862">
    <property type="entry name" value="Trans_reg_C"/>
    <property type="match status" value="1"/>
</dbReference>
<dbReference type="Gene3D" id="6.10.250.690">
    <property type="match status" value="1"/>
</dbReference>
<proteinExistence type="predicted"/>
<reference evidence="10 11" key="1">
    <citation type="submission" date="2020-10" db="EMBL/GenBank/DDBJ databases">
        <title>Connecting structure to function with the recovery of over 1000 high-quality activated sludge metagenome-assembled genomes encoding full-length rRNA genes using long-read sequencing.</title>
        <authorList>
            <person name="Singleton C.M."/>
            <person name="Petriglieri F."/>
            <person name="Kristensen J.M."/>
            <person name="Kirkegaard R.H."/>
            <person name="Michaelsen T.Y."/>
            <person name="Andersen M.H."/>
            <person name="Karst S.M."/>
            <person name="Dueholm M.S."/>
            <person name="Nielsen P.H."/>
            <person name="Albertsen M."/>
        </authorList>
    </citation>
    <scope>NUCLEOTIDE SEQUENCE [LARGE SCALE GENOMIC DNA]</scope>
    <source>
        <strain evidence="10">OdNE_18-Q3-R46-58_MAXAC.008</strain>
    </source>
</reference>
<evidence type="ECO:0000256" key="5">
    <source>
        <dbReference type="ARBA" id="ARBA00023163"/>
    </source>
</evidence>
<keyword evidence="2" id="KW-0902">Two-component regulatory system</keyword>
<dbReference type="PROSITE" id="PS50110">
    <property type="entry name" value="RESPONSE_REGULATORY"/>
    <property type="match status" value="1"/>
</dbReference>
<dbReference type="Proteomes" id="UP000709959">
    <property type="component" value="Unassembled WGS sequence"/>
</dbReference>
<comment type="caution">
    <text evidence="10">The sequence shown here is derived from an EMBL/GenBank/DDBJ whole genome shotgun (WGS) entry which is preliminary data.</text>
</comment>
<evidence type="ECO:0000256" key="7">
    <source>
        <dbReference type="PROSITE-ProRule" id="PRU01091"/>
    </source>
</evidence>
<keyword evidence="1" id="KW-0597">Phosphoprotein</keyword>
<dbReference type="Pfam" id="PF00072">
    <property type="entry name" value="Response_reg"/>
    <property type="match status" value="1"/>
</dbReference>
<dbReference type="GO" id="GO:0000156">
    <property type="term" value="F:phosphorelay response regulator activity"/>
    <property type="evidence" value="ECO:0007669"/>
    <property type="project" value="TreeGrafter"/>
</dbReference>
<feature type="DNA-binding region" description="OmpR/PhoB-type" evidence="7">
    <location>
        <begin position="121"/>
        <end position="225"/>
    </location>
</feature>
<evidence type="ECO:0000256" key="3">
    <source>
        <dbReference type="ARBA" id="ARBA00023015"/>
    </source>
</evidence>
<evidence type="ECO:0000256" key="6">
    <source>
        <dbReference type="PROSITE-ProRule" id="PRU00169"/>
    </source>
</evidence>